<organism evidence="1 2">
    <name type="scientific">Romanomermis culicivorax</name>
    <name type="common">Nematode worm</name>
    <dbReference type="NCBI Taxonomy" id="13658"/>
    <lineage>
        <taxon>Eukaryota</taxon>
        <taxon>Metazoa</taxon>
        <taxon>Ecdysozoa</taxon>
        <taxon>Nematoda</taxon>
        <taxon>Enoplea</taxon>
        <taxon>Dorylaimia</taxon>
        <taxon>Mermithida</taxon>
        <taxon>Mermithoidea</taxon>
        <taxon>Mermithidae</taxon>
        <taxon>Romanomermis</taxon>
    </lineage>
</organism>
<accession>A0A915KWE1</accession>
<proteinExistence type="predicted"/>
<protein>
    <submittedName>
        <fullName evidence="2">Uncharacterized protein</fullName>
    </submittedName>
</protein>
<keyword evidence="1" id="KW-1185">Reference proteome</keyword>
<sequence>MKILNKRTTLGDEMASAAMFKSISLFSTDSKCVLVPVLAKFFPMEEPEVLFMFEFLLPLFSSKVVLPQFMKNVYSFVTHFGRLEGQLDDDLSLDFFVSILRTLHSNLIFGLP</sequence>
<dbReference type="Proteomes" id="UP000887565">
    <property type="component" value="Unplaced"/>
</dbReference>
<dbReference type="WBParaSite" id="nRc.2.0.1.t41855-RA">
    <property type="protein sequence ID" value="nRc.2.0.1.t41855-RA"/>
    <property type="gene ID" value="nRc.2.0.1.g41855"/>
</dbReference>
<dbReference type="AlphaFoldDB" id="A0A915KWE1"/>
<evidence type="ECO:0000313" key="2">
    <source>
        <dbReference type="WBParaSite" id="nRc.2.0.1.t41855-RA"/>
    </source>
</evidence>
<reference evidence="2" key="1">
    <citation type="submission" date="2022-11" db="UniProtKB">
        <authorList>
            <consortium name="WormBaseParasite"/>
        </authorList>
    </citation>
    <scope>IDENTIFICATION</scope>
</reference>
<name>A0A915KWE1_ROMCU</name>
<evidence type="ECO:0000313" key="1">
    <source>
        <dbReference type="Proteomes" id="UP000887565"/>
    </source>
</evidence>